<feature type="compositionally biased region" description="Basic and acidic residues" evidence="1">
    <location>
        <begin position="11"/>
        <end position="36"/>
    </location>
</feature>
<sequence length="221" mass="22975">MPGRARRHGSRGPETREQEVRTRPEPEQGDREHAVVPDELIPAEMVPADTEPAADERDDETVATRRRWPWVVGAAVLASAALAGGYLALAGGTEDPVATAEAPAEAQPAPVLPPGEPGTIRYVLEGPGAAAHVFYTSAAGSEQVTRLEMPWTVDVPFGEAPPEIYTLSASRGLDGTSGPLSCRILDAATGDVLAESSSDGDFASVQCRTEPAPAAPPAPAP</sequence>
<keyword evidence="4" id="KW-1185">Reference proteome</keyword>
<comment type="caution">
    <text evidence="3">The sequence shown here is derived from an EMBL/GenBank/DDBJ whole genome shotgun (WGS) entry which is preliminary data.</text>
</comment>
<dbReference type="InterPro" id="IPR038468">
    <property type="entry name" value="MmpS_C"/>
</dbReference>
<reference evidence="3 4" key="1">
    <citation type="submission" date="2024-03" db="EMBL/GenBank/DDBJ databases">
        <title>Draft genome sequence of Pseudonocardia nematodicida JCM 31783.</title>
        <authorList>
            <person name="Butdee W."/>
            <person name="Duangmal K."/>
        </authorList>
    </citation>
    <scope>NUCLEOTIDE SEQUENCE [LARGE SCALE GENOMIC DNA]</scope>
    <source>
        <strain evidence="3 4">JCM 31783</strain>
    </source>
</reference>
<feature type="region of interest" description="Disordered" evidence="1">
    <location>
        <begin position="1"/>
        <end position="62"/>
    </location>
</feature>
<keyword evidence="2" id="KW-1133">Transmembrane helix</keyword>
<evidence type="ECO:0000256" key="2">
    <source>
        <dbReference type="SAM" id="Phobius"/>
    </source>
</evidence>
<evidence type="ECO:0000313" key="3">
    <source>
        <dbReference type="EMBL" id="MEQ3551698.1"/>
    </source>
</evidence>
<keyword evidence="2" id="KW-0472">Membrane</keyword>
<dbReference type="Proteomes" id="UP001494902">
    <property type="component" value="Unassembled WGS sequence"/>
</dbReference>
<feature type="region of interest" description="Disordered" evidence="1">
    <location>
        <begin position="195"/>
        <end position="221"/>
    </location>
</feature>
<protein>
    <recommendedName>
        <fullName evidence="5">MmpS family membrane protein</fullName>
    </recommendedName>
</protein>
<feature type="transmembrane region" description="Helical" evidence="2">
    <location>
        <begin position="70"/>
        <end position="89"/>
    </location>
</feature>
<proteinExistence type="predicted"/>
<feature type="compositionally biased region" description="Acidic residues" evidence="1">
    <location>
        <begin position="52"/>
        <end position="61"/>
    </location>
</feature>
<organism evidence="3 4">
    <name type="scientific">Pseudonocardia nematodicida</name>
    <dbReference type="NCBI Taxonomy" id="1206997"/>
    <lineage>
        <taxon>Bacteria</taxon>
        <taxon>Bacillati</taxon>
        <taxon>Actinomycetota</taxon>
        <taxon>Actinomycetes</taxon>
        <taxon>Pseudonocardiales</taxon>
        <taxon>Pseudonocardiaceae</taxon>
        <taxon>Pseudonocardia</taxon>
    </lineage>
</organism>
<dbReference type="RefSeq" id="WP_349298769.1">
    <property type="nucleotide sequence ID" value="NZ_JBEDNQ010000005.1"/>
</dbReference>
<name>A0ABV1KCU1_9PSEU</name>
<dbReference type="Gene3D" id="2.60.40.2880">
    <property type="entry name" value="MmpS1-5, C-terminal soluble domain"/>
    <property type="match status" value="1"/>
</dbReference>
<evidence type="ECO:0008006" key="5">
    <source>
        <dbReference type="Google" id="ProtNLM"/>
    </source>
</evidence>
<evidence type="ECO:0000313" key="4">
    <source>
        <dbReference type="Proteomes" id="UP001494902"/>
    </source>
</evidence>
<feature type="compositionally biased region" description="Basic residues" evidence="1">
    <location>
        <begin position="1"/>
        <end position="10"/>
    </location>
</feature>
<accession>A0ABV1KCU1</accession>
<dbReference type="EMBL" id="JBEDNQ010000005">
    <property type="protein sequence ID" value="MEQ3551698.1"/>
    <property type="molecule type" value="Genomic_DNA"/>
</dbReference>
<keyword evidence="2" id="KW-0812">Transmembrane</keyword>
<gene>
    <name evidence="3" type="ORF">WIS52_14590</name>
</gene>
<evidence type="ECO:0000256" key="1">
    <source>
        <dbReference type="SAM" id="MobiDB-lite"/>
    </source>
</evidence>